<dbReference type="Pfam" id="PF07693">
    <property type="entry name" value="KAP_NTPase"/>
    <property type="match status" value="1"/>
</dbReference>
<evidence type="ECO:0000256" key="2">
    <source>
        <dbReference type="SAM" id="Phobius"/>
    </source>
</evidence>
<keyword evidence="5" id="KW-1185">Reference proteome</keyword>
<feature type="region of interest" description="Disordered" evidence="1">
    <location>
        <begin position="187"/>
        <end position="253"/>
    </location>
</feature>
<dbReference type="RefSeq" id="WP_192150552.1">
    <property type="nucleotide sequence ID" value="NZ_JACYXI010000018.1"/>
</dbReference>
<feature type="compositionally biased region" description="Basic and acidic residues" evidence="1">
    <location>
        <begin position="187"/>
        <end position="196"/>
    </location>
</feature>
<proteinExistence type="predicted"/>
<protein>
    <recommendedName>
        <fullName evidence="3">KAP NTPase domain-containing protein</fullName>
    </recommendedName>
</protein>
<dbReference type="PANTHER" id="PTHR22674">
    <property type="entry name" value="NTPASE, KAP FAMILY P-LOOP DOMAIN-CONTAINING 1"/>
    <property type="match status" value="1"/>
</dbReference>
<accession>A0ABR9CUX0</accession>
<dbReference type="InterPro" id="IPR052754">
    <property type="entry name" value="NTPase_KAP_P-loop"/>
</dbReference>
<sequence>MPENTKEQLAAAATYAAANAKAVNSSAYAAAAGYAYAAANATYAAAYAANSATYAAAYAANSATYAASLQNDRSFIQSGATADALVKTPIWSADNVSAEVARLWKSSASNLLSRNEDWDVWTDWYEDRLAGNPPEDEALAVARVTLPEPMWKAGPKLVNAEIKNLIALNARGGAEAVEARMAELRTEYGEEAERPPTKTSPSVSQAQTNSPSLAEDGDDVNQGTEAAKEEDEVATDPDTRSSGPETKNAPPNVWILQYKPNDWTDSWTKNAVPEGELPWKSGKALPKALRAGDPVVYWRAIDPENREDRGGLVGIGTVISTGAVDESGIHRFPTRVLRFDDSSPIPRDEVTAIPDINWKNRPGSVLSLLPNQTKRLDTFLRDRGWPGLLPDQKPVLVERETHETPIRSDRPETSRDFLERAPLAFALATHVNHTWTAQTSASEKQELLTKWWQKAWHGLCRGSRACLDWLHMERVTRKTREPDEAAFILHIDSPWGGGKTTFANYLSRFLNRTAHGIKDDDPLVKNLRFGDWDKEFQDRRWFTVEFNAWQHEHVSPPWWNFYESIRRQTMQAILFEKGRCEGGPNLWRLLVWFRFLAFEWAWRIVTWQLVWTVLIISASAAGLYYFAQTKLYSDLMAAIGGQDDTTGTVFRAILGVSATGGAAVAILKAFRSGLQTIINSAGASTHASSLGVADPIQKFRSHFNWYMTQLRHPVLVVIDDLDRCSPKYVVELVRGLLTIFKSPRVVFVLLGDKDWIETAFAKVHKEMAEAHQDTQVSFGGRFAEKTIQLSFLLPVPSAGARELYLKELLGAEIAGQGGLTDMAEAPELEDAFKQINDRFSASETFAEQNEAARKGEEILRESVAKAPVEHQGALLEVGQTRIKQIKAQRAVTARGGQEEIKLHGLRPLKAFLPVNPRRIKRIINMVSAYQASAQATEGIDLGTDRWQQLVLWILIMCEYPNVWEAMVRSEDFTKALFDRLWSPDRQTEDEGNSEIGKILENSDLVQLLKGMPFSGNSEQPSPSALSAEAIVTLRRLTPVG</sequence>
<evidence type="ECO:0000313" key="5">
    <source>
        <dbReference type="Proteomes" id="UP000632063"/>
    </source>
</evidence>
<keyword evidence="2" id="KW-0472">Membrane</keyword>
<feature type="compositionally biased region" description="Polar residues" evidence="1">
    <location>
        <begin position="197"/>
        <end position="212"/>
    </location>
</feature>
<gene>
    <name evidence="4" type="ORF">IG616_20890</name>
</gene>
<feature type="domain" description="KAP NTPase" evidence="3">
    <location>
        <begin position="483"/>
        <end position="930"/>
    </location>
</feature>
<reference evidence="4 5" key="2">
    <citation type="journal article" date="2021" name="Int. J. Syst. Evol. Microbiol.">
        <title>Roseibium litorale sp. nov., isolated from a tidal flat sediment and proposal for the reclassification of Labrenzia polysiphoniae as Roseibium polysiphoniae comb. nov.</title>
        <authorList>
            <person name="Liu Y."/>
            <person name="Pei T."/>
            <person name="Du J."/>
            <person name="Chao M."/>
            <person name="Deng M.R."/>
            <person name="Zhu H."/>
        </authorList>
    </citation>
    <scope>NUCLEOTIDE SEQUENCE [LARGE SCALE GENOMIC DNA]</scope>
    <source>
        <strain evidence="4 5">4C16A</strain>
    </source>
</reference>
<evidence type="ECO:0000256" key="1">
    <source>
        <dbReference type="SAM" id="MobiDB-lite"/>
    </source>
</evidence>
<feature type="transmembrane region" description="Helical" evidence="2">
    <location>
        <begin position="609"/>
        <end position="627"/>
    </location>
</feature>
<organism evidence="4 5">
    <name type="scientific">Roseibium litorale</name>
    <dbReference type="NCBI Taxonomy" id="2803841"/>
    <lineage>
        <taxon>Bacteria</taxon>
        <taxon>Pseudomonadati</taxon>
        <taxon>Pseudomonadota</taxon>
        <taxon>Alphaproteobacteria</taxon>
        <taxon>Hyphomicrobiales</taxon>
        <taxon>Stappiaceae</taxon>
        <taxon>Roseibium</taxon>
    </lineage>
</organism>
<reference evidence="5" key="1">
    <citation type="submission" date="2020-09" db="EMBL/GenBank/DDBJ databases">
        <title>The genome sequence of strain Labrenzia suaedae 4C16A.</title>
        <authorList>
            <person name="Liu Y."/>
        </authorList>
    </citation>
    <scope>NUCLEOTIDE SEQUENCE [LARGE SCALE GENOMIC DNA]</scope>
    <source>
        <strain evidence="5">4C16A</strain>
    </source>
</reference>
<evidence type="ECO:0000313" key="4">
    <source>
        <dbReference type="EMBL" id="MBD8894011.1"/>
    </source>
</evidence>
<feature type="transmembrane region" description="Helical" evidence="2">
    <location>
        <begin position="647"/>
        <end position="667"/>
    </location>
</feature>
<dbReference type="Proteomes" id="UP000632063">
    <property type="component" value="Unassembled WGS sequence"/>
</dbReference>
<name>A0ABR9CUX0_9HYPH</name>
<dbReference type="EMBL" id="JACYXI010000018">
    <property type="protein sequence ID" value="MBD8894011.1"/>
    <property type="molecule type" value="Genomic_DNA"/>
</dbReference>
<dbReference type="PANTHER" id="PTHR22674:SF6">
    <property type="entry name" value="NTPASE KAP FAMILY P-LOOP DOMAIN-CONTAINING PROTEIN 1"/>
    <property type="match status" value="1"/>
</dbReference>
<comment type="caution">
    <text evidence="4">The sequence shown here is derived from an EMBL/GenBank/DDBJ whole genome shotgun (WGS) entry which is preliminary data.</text>
</comment>
<dbReference type="InterPro" id="IPR011646">
    <property type="entry name" value="KAP_P-loop"/>
</dbReference>
<keyword evidence="2" id="KW-0812">Transmembrane</keyword>
<keyword evidence="2" id="KW-1133">Transmembrane helix</keyword>
<evidence type="ECO:0000259" key="3">
    <source>
        <dbReference type="Pfam" id="PF07693"/>
    </source>
</evidence>